<evidence type="ECO:0000256" key="6">
    <source>
        <dbReference type="ARBA" id="ARBA00022900"/>
    </source>
</evidence>
<dbReference type="Gene3D" id="3.30.350.10">
    <property type="entry name" value="Subtilisin inhibitor-like"/>
    <property type="match status" value="1"/>
</dbReference>
<dbReference type="RefSeq" id="WP_125495912.1">
    <property type="nucleotide sequence ID" value="NZ_BMVZ01000004.1"/>
</dbReference>
<evidence type="ECO:0000313" key="11">
    <source>
        <dbReference type="EMBL" id="NJP13258.1"/>
    </source>
</evidence>
<evidence type="ECO:0000256" key="2">
    <source>
        <dbReference type="ARBA" id="ARBA00010472"/>
    </source>
</evidence>
<evidence type="ECO:0000256" key="7">
    <source>
        <dbReference type="ARBA" id="ARBA00023157"/>
    </source>
</evidence>
<feature type="signal peptide" evidence="9">
    <location>
        <begin position="1"/>
        <end position="32"/>
    </location>
</feature>
<dbReference type="PROSITE" id="PS00999">
    <property type="entry name" value="SSI"/>
    <property type="match status" value="1"/>
</dbReference>
<proteinExistence type="inferred from homology"/>
<feature type="chain" id="PRO_5045263999" evidence="9">
    <location>
        <begin position="33"/>
        <end position="156"/>
    </location>
</feature>
<dbReference type="Pfam" id="PF00720">
    <property type="entry name" value="SSI"/>
    <property type="match status" value="1"/>
</dbReference>
<organism evidence="11 12">
    <name type="scientific">Streptomyces thermoviolaceus subsp. thermoviolaceus</name>
    <dbReference type="NCBI Taxonomy" id="66860"/>
    <lineage>
        <taxon>Bacteria</taxon>
        <taxon>Bacillati</taxon>
        <taxon>Actinomycetota</taxon>
        <taxon>Actinomycetes</taxon>
        <taxon>Kitasatosporales</taxon>
        <taxon>Streptomycetaceae</taxon>
        <taxon>Streptomyces</taxon>
    </lineage>
</organism>
<comment type="caution">
    <text evidence="11">The sequence shown here is derived from an EMBL/GenBank/DDBJ whole genome shotgun (WGS) entry which is preliminary data.</text>
</comment>
<dbReference type="InterPro" id="IPR000691">
    <property type="entry name" value="Prot_inh_I16_SSI"/>
</dbReference>
<reference evidence="11 12" key="1">
    <citation type="submission" date="2020-03" db="EMBL/GenBank/DDBJ databases">
        <title>WGS of actinomycetes isolated from Thailand.</title>
        <authorList>
            <person name="Thawai C."/>
        </authorList>
    </citation>
    <scope>NUCLEOTIDE SEQUENCE [LARGE SCALE GENOMIC DNA]</scope>
    <source>
        <strain evidence="11 12">NBRC 13905</strain>
    </source>
</reference>
<keyword evidence="11" id="KW-0645">Protease</keyword>
<keyword evidence="7" id="KW-1015">Disulfide bond</keyword>
<dbReference type="InterPro" id="IPR036819">
    <property type="entry name" value="Subtilisin_inhibitor-like_sf"/>
</dbReference>
<comment type="subcellular location">
    <subcellularLocation>
        <location evidence="1">Secreted</location>
    </subcellularLocation>
</comment>
<dbReference type="EMBL" id="JAATEL010000002">
    <property type="protein sequence ID" value="NJP13258.1"/>
    <property type="molecule type" value="Genomic_DNA"/>
</dbReference>
<keyword evidence="9" id="KW-0732">Signal</keyword>
<protein>
    <submittedName>
        <fullName evidence="11">Serine protease</fullName>
    </submittedName>
</protein>
<name>A0ABX0YL81_STRTL</name>
<dbReference type="InterPro" id="IPR020054">
    <property type="entry name" value="Prot_inh_SSI_I16_CS"/>
</dbReference>
<keyword evidence="4" id="KW-0964">Secreted</keyword>
<comment type="similarity">
    <text evidence="2 8">Belongs to the protease inhibitor I16 (SSI) family.</text>
</comment>
<comment type="subunit">
    <text evidence="3">Homodimer.</text>
</comment>
<evidence type="ECO:0000259" key="10">
    <source>
        <dbReference type="Pfam" id="PF00720"/>
    </source>
</evidence>
<evidence type="ECO:0000256" key="5">
    <source>
        <dbReference type="ARBA" id="ARBA00022690"/>
    </source>
</evidence>
<keyword evidence="11" id="KW-0378">Hydrolase</keyword>
<evidence type="ECO:0000256" key="1">
    <source>
        <dbReference type="ARBA" id="ARBA00004613"/>
    </source>
</evidence>
<evidence type="ECO:0000256" key="9">
    <source>
        <dbReference type="SAM" id="SignalP"/>
    </source>
</evidence>
<dbReference type="InterPro" id="IPR023549">
    <property type="entry name" value="Subtilisin_inhibitor"/>
</dbReference>
<evidence type="ECO:0000256" key="4">
    <source>
        <dbReference type="ARBA" id="ARBA00022525"/>
    </source>
</evidence>
<sequence>MTHDTSASTTRPRRVTTTVAALLLACAASAPAARAVTDPDPAPAPAAQAGTGEGNDWLYVTVTRGDARAGDTRGTLLRCDPPQGHPHAAQACDQLRSVSGDLTAIPRRDALCAMIYAPVTARAEGQWQGRTVTYTQTFANACVMRARTGEIFALDE</sequence>
<dbReference type="GO" id="GO:0008233">
    <property type="term" value="F:peptidase activity"/>
    <property type="evidence" value="ECO:0007669"/>
    <property type="project" value="UniProtKB-KW"/>
</dbReference>
<dbReference type="SUPFAM" id="SSF55399">
    <property type="entry name" value="Subtilisin inhibitor"/>
    <property type="match status" value="1"/>
</dbReference>
<dbReference type="PRINTS" id="PR00294">
    <property type="entry name" value="SSBTLNINHBTR"/>
</dbReference>
<evidence type="ECO:0000256" key="3">
    <source>
        <dbReference type="ARBA" id="ARBA00011738"/>
    </source>
</evidence>
<keyword evidence="6 8" id="KW-0722">Serine protease inhibitor</keyword>
<keyword evidence="5 8" id="KW-0646">Protease inhibitor</keyword>
<accession>A0ABX0YL81</accession>
<dbReference type="Proteomes" id="UP000635996">
    <property type="component" value="Unassembled WGS sequence"/>
</dbReference>
<gene>
    <name evidence="11" type="ORF">HCJ95_02875</name>
</gene>
<evidence type="ECO:0000313" key="12">
    <source>
        <dbReference type="Proteomes" id="UP000635996"/>
    </source>
</evidence>
<keyword evidence="12" id="KW-1185">Reference proteome</keyword>
<evidence type="ECO:0000256" key="8">
    <source>
        <dbReference type="RuleBase" id="RU003471"/>
    </source>
</evidence>
<dbReference type="GO" id="GO:0006508">
    <property type="term" value="P:proteolysis"/>
    <property type="evidence" value="ECO:0007669"/>
    <property type="project" value="UniProtKB-KW"/>
</dbReference>
<feature type="domain" description="Subtilisin inhibitor" evidence="10">
    <location>
        <begin position="58"/>
        <end position="140"/>
    </location>
</feature>